<dbReference type="EMBL" id="JAIZTC010000007">
    <property type="protein sequence ID" value="MCA8381922.1"/>
    <property type="molecule type" value="Genomic_DNA"/>
</dbReference>
<evidence type="ECO:0000313" key="2">
    <source>
        <dbReference type="Proteomes" id="UP001199070"/>
    </source>
</evidence>
<dbReference type="RefSeq" id="WP_226134744.1">
    <property type="nucleotide sequence ID" value="NZ_JAIZTC010000007.1"/>
</dbReference>
<evidence type="ECO:0000313" key="1">
    <source>
        <dbReference type="EMBL" id="MCA8381922.1"/>
    </source>
</evidence>
<dbReference type="AlphaFoldDB" id="A0AAW4TQ56"/>
<sequence length="73" mass="8214">MSQQPDQALRLVDGDGQVPNETFRNTVDLIKFSFRVDKRLSDFLSADGMLSWKVVSMRDTSSCIETMRVAGLC</sequence>
<proteinExistence type="predicted"/>
<comment type="caution">
    <text evidence="1">The sequence shown here is derived from an EMBL/GenBank/DDBJ whole genome shotgun (WGS) entry which is preliminary data.</text>
</comment>
<dbReference type="Proteomes" id="UP001199070">
    <property type="component" value="Unassembled WGS sequence"/>
</dbReference>
<accession>A0AAW4TQ56</accession>
<name>A0AAW4TQ56_9BURK</name>
<gene>
    <name evidence="1" type="ORF">LGN22_23775</name>
</gene>
<organism evidence="1 2">
    <name type="scientific">Burkholderia cenocepacia</name>
    <dbReference type="NCBI Taxonomy" id="95486"/>
    <lineage>
        <taxon>Bacteria</taxon>
        <taxon>Pseudomonadati</taxon>
        <taxon>Pseudomonadota</taxon>
        <taxon>Betaproteobacteria</taxon>
        <taxon>Burkholderiales</taxon>
        <taxon>Burkholderiaceae</taxon>
        <taxon>Burkholderia</taxon>
        <taxon>Burkholderia cepacia complex</taxon>
    </lineage>
</organism>
<reference evidence="1" key="1">
    <citation type="submission" date="2023-08" db="EMBL/GenBank/DDBJ databases">
        <title>A collection of bacterial strains from the Burkholderia cepacia Research Laboratory and Repository.</title>
        <authorList>
            <person name="Lipuma J."/>
            <person name="Spilker T."/>
        </authorList>
    </citation>
    <scope>NUCLEOTIDE SEQUENCE</scope>
    <source>
        <strain evidence="1">AU0862</strain>
    </source>
</reference>
<protein>
    <submittedName>
        <fullName evidence="1">Uncharacterized protein</fullName>
    </submittedName>
</protein>